<accession>A0ABR1Q9G1</accession>
<dbReference type="GeneID" id="92079345"/>
<dbReference type="EMBL" id="JAQQWE010000006">
    <property type="protein sequence ID" value="KAK7949175.1"/>
    <property type="molecule type" value="Genomic_DNA"/>
</dbReference>
<dbReference type="Proteomes" id="UP001391051">
    <property type="component" value="Unassembled WGS sequence"/>
</dbReference>
<dbReference type="RefSeq" id="XP_066698681.1">
    <property type="nucleotide sequence ID" value="XM_066846283.1"/>
</dbReference>
<organism evidence="1 2">
    <name type="scientific">Apiospora aurea</name>
    <dbReference type="NCBI Taxonomy" id="335848"/>
    <lineage>
        <taxon>Eukaryota</taxon>
        <taxon>Fungi</taxon>
        <taxon>Dikarya</taxon>
        <taxon>Ascomycota</taxon>
        <taxon>Pezizomycotina</taxon>
        <taxon>Sordariomycetes</taxon>
        <taxon>Xylariomycetidae</taxon>
        <taxon>Amphisphaeriales</taxon>
        <taxon>Apiosporaceae</taxon>
        <taxon>Apiospora</taxon>
    </lineage>
</organism>
<protein>
    <submittedName>
        <fullName evidence="1">Uncharacterized protein</fullName>
    </submittedName>
</protein>
<gene>
    <name evidence="1" type="ORF">PG986_010061</name>
</gene>
<proteinExistence type="predicted"/>
<keyword evidence="2" id="KW-1185">Reference proteome</keyword>
<sequence length="183" mass="20049">MPHYNIATRAAVVALKSPHSGKTNAEIEAITGVKIRSIKRIYARAIESGFDPNVLPIQLRDEWLVDKPRSGRPPTKLAKTISSTEQVTEQARGLGELCKYAAHPVRLASARTTISPLSWTTLQKMLTTTHPTGIGRRCARRLIWPINGQPVPPLPRKQECCIGCEAAHWDHGDPDGGCDGDDT</sequence>
<comment type="caution">
    <text evidence="1">The sequence shown here is derived from an EMBL/GenBank/DDBJ whole genome shotgun (WGS) entry which is preliminary data.</text>
</comment>
<name>A0ABR1Q9G1_9PEZI</name>
<evidence type="ECO:0000313" key="1">
    <source>
        <dbReference type="EMBL" id="KAK7949175.1"/>
    </source>
</evidence>
<reference evidence="1 2" key="1">
    <citation type="submission" date="2023-01" db="EMBL/GenBank/DDBJ databases">
        <title>Analysis of 21 Apiospora genomes using comparative genomics revels a genus with tremendous synthesis potential of carbohydrate active enzymes and secondary metabolites.</title>
        <authorList>
            <person name="Sorensen T."/>
        </authorList>
    </citation>
    <scope>NUCLEOTIDE SEQUENCE [LARGE SCALE GENOMIC DNA]</scope>
    <source>
        <strain evidence="1 2">CBS 24483</strain>
    </source>
</reference>
<evidence type="ECO:0000313" key="2">
    <source>
        <dbReference type="Proteomes" id="UP001391051"/>
    </source>
</evidence>